<evidence type="ECO:0000313" key="5">
    <source>
        <dbReference type="Proteomes" id="UP000722791"/>
    </source>
</evidence>
<dbReference type="CDD" id="cd00475">
    <property type="entry name" value="Cis_IPPS"/>
    <property type="match status" value="1"/>
</dbReference>
<organism evidence="4 5">
    <name type="scientific">Volvox reticuliferus</name>
    <dbReference type="NCBI Taxonomy" id="1737510"/>
    <lineage>
        <taxon>Eukaryota</taxon>
        <taxon>Viridiplantae</taxon>
        <taxon>Chlorophyta</taxon>
        <taxon>core chlorophytes</taxon>
        <taxon>Chlorophyceae</taxon>
        <taxon>CS clade</taxon>
        <taxon>Chlamydomonadales</taxon>
        <taxon>Volvocaceae</taxon>
        <taxon>Volvox</taxon>
    </lineage>
</organism>
<dbReference type="PROSITE" id="PS01066">
    <property type="entry name" value="UPP_SYNTHASE"/>
    <property type="match status" value="1"/>
</dbReference>
<dbReference type="GO" id="GO:0005783">
    <property type="term" value="C:endoplasmic reticulum"/>
    <property type="evidence" value="ECO:0007669"/>
    <property type="project" value="TreeGrafter"/>
</dbReference>
<feature type="region of interest" description="Disordered" evidence="3">
    <location>
        <begin position="349"/>
        <end position="391"/>
    </location>
</feature>
<evidence type="ECO:0000313" key="4">
    <source>
        <dbReference type="EMBL" id="GIM01889.1"/>
    </source>
</evidence>
<proteinExistence type="inferred from homology"/>
<evidence type="ECO:0008006" key="6">
    <source>
        <dbReference type="Google" id="ProtNLM"/>
    </source>
</evidence>
<gene>
    <name evidence="4" type="ORF">Vretimale_6674</name>
</gene>
<comment type="caution">
    <text evidence="4">The sequence shown here is derived from an EMBL/GenBank/DDBJ whole genome shotgun (WGS) entry which is preliminary data.</text>
</comment>
<dbReference type="Proteomes" id="UP000722791">
    <property type="component" value="Unassembled WGS sequence"/>
</dbReference>
<dbReference type="GO" id="GO:0045547">
    <property type="term" value="F:ditrans,polycis-polyprenyl diphosphate synthase [(2E,6E)-farnesyl diphosphate specific] activity"/>
    <property type="evidence" value="ECO:0007669"/>
    <property type="project" value="TreeGrafter"/>
</dbReference>
<dbReference type="InterPro" id="IPR018520">
    <property type="entry name" value="UPP_synth-like_CS"/>
</dbReference>
<feature type="region of interest" description="Disordered" evidence="3">
    <location>
        <begin position="469"/>
        <end position="505"/>
    </location>
</feature>
<dbReference type="Gene3D" id="3.40.1180.10">
    <property type="entry name" value="Decaprenyl diphosphate synthase-like"/>
    <property type="match status" value="1"/>
</dbReference>
<feature type="compositionally biased region" description="Polar residues" evidence="3">
    <location>
        <begin position="351"/>
        <end position="360"/>
    </location>
</feature>
<evidence type="ECO:0000256" key="1">
    <source>
        <dbReference type="ARBA" id="ARBA00005432"/>
    </source>
</evidence>
<reference evidence="4" key="1">
    <citation type="journal article" date="2021" name="Proc. Natl. Acad. Sci. U.S.A.">
        <title>Three genomes in the algal genus Volvox reveal the fate of a haploid sex-determining region after a transition to homothallism.</title>
        <authorList>
            <person name="Yamamoto K."/>
            <person name="Hamaji T."/>
            <person name="Kawai-Toyooka H."/>
            <person name="Matsuzaki R."/>
            <person name="Takahashi F."/>
            <person name="Nishimura Y."/>
            <person name="Kawachi M."/>
            <person name="Noguchi H."/>
            <person name="Minakuchi Y."/>
            <person name="Umen J.G."/>
            <person name="Toyoda A."/>
            <person name="Nozaki H."/>
        </authorList>
    </citation>
    <scope>NUCLEOTIDE SEQUENCE</scope>
    <source>
        <strain evidence="4">NIES-3785</strain>
    </source>
</reference>
<comment type="similarity">
    <text evidence="1">Belongs to the UPP synthase family.</text>
</comment>
<dbReference type="SUPFAM" id="SSF64005">
    <property type="entry name" value="Undecaprenyl diphosphate synthase"/>
    <property type="match status" value="1"/>
</dbReference>
<sequence>MGLKKFLNLWLRRVIQFLLSLLGPVPIHVAFVMDGNRRYAERNHVDKATGHTQGYGKMVDVIHWCIELGVKYITVYAFSIDNFKRSPDEVGALMRLAEEKYIELAQDNGLAAREGIQMHIVGDLELPPPAVQGAAARLMQATTALPRRLAALNVCFSYTASEESVTAVHEIQEAVRAGRLLPDDVTPEALTGALRTGPTCPPVDLLIRTSGETRLSDFLLWQAAHAHLCYLHTLWPDLSYWDFARCVLSYQRHARALAALRRRAAVRLAAAMQPPPPPKCISDDVTSGQSHQHTQHTQHTQNCQSQLVGFRLSGPRQSGGVRPAEAGQGKEKLKAGWVRDAETEACEYRYPSSSPATANGTGDVRSSSSSSSGSSSSGIRSDGSSSGGNTHMARSQLGSCWLRRPPDGPWWLLPLLPLLSLLSLLPLLPLLPLPLSWVVGVWQALAAMYAGVELKRGAGGCGNGATISSAADRGGGREEERGDVVGRREPGEVGVGGSDAGSGGGAGREVRLLRFFERLEQARLAWIAGHVDL</sequence>
<dbReference type="InterPro" id="IPR036424">
    <property type="entry name" value="UPP_synth-like_sf"/>
</dbReference>
<feature type="compositionally biased region" description="Basic and acidic residues" evidence="3">
    <location>
        <begin position="474"/>
        <end position="491"/>
    </location>
</feature>
<evidence type="ECO:0000256" key="2">
    <source>
        <dbReference type="ARBA" id="ARBA00022679"/>
    </source>
</evidence>
<feature type="compositionally biased region" description="Low complexity" evidence="3">
    <location>
        <begin position="366"/>
        <end position="388"/>
    </location>
</feature>
<dbReference type="HAMAP" id="MF_01139">
    <property type="entry name" value="ISPT"/>
    <property type="match status" value="1"/>
</dbReference>
<dbReference type="GO" id="GO:0016094">
    <property type="term" value="P:polyprenol biosynthetic process"/>
    <property type="evidence" value="ECO:0007669"/>
    <property type="project" value="TreeGrafter"/>
</dbReference>
<accession>A0A8J4LKS9</accession>
<dbReference type="EMBL" id="BNCQ01000010">
    <property type="protein sequence ID" value="GIM01889.1"/>
    <property type="molecule type" value="Genomic_DNA"/>
</dbReference>
<dbReference type="AlphaFoldDB" id="A0A8J4LKS9"/>
<protein>
    <recommendedName>
        <fullName evidence="6">Alkyl transferase</fullName>
    </recommendedName>
</protein>
<feature type="compositionally biased region" description="Low complexity" evidence="3">
    <location>
        <begin position="286"/>
        <end position="306"/>
    </location>
</feature>
<feature type="region of interest" description="Disordered" evidence="3">
    <location>
        <begin position="271"/>
        <end position="336"/>
    </location>
</feature>
<name>A0A8J4LKS9_9CHLO</name>
<feature type="compositionally biased region" description="Gly residues" evidence="3">
    <location>
        <begin position="493"/>
        <end position="505"/>
    </location>
</feature>
<dbReference type="Pfam" id="PF01255">
    <property type="entry name" value="Prenyltransf"/>
    <property type="match status" value="1"/>
</dbReference>
<dbReference type="PANTHER" id="PTHR10291">
    <property type="entry name" value="DEHYDRODOLICHYL DIPHOSPHATE SYNTHASE FAMILY MEMBER"/>
    <property type="match status" value="1"/>
</dbReference>
<dbReference type="PANTHER" id="PTHR10291:SF43">
    <property type="entry name" value="DEHYDRODOLICHYL DIPHOSPHATE SYNTHASE COMPLEX SUBUNIT DHDDS"/>
    <property type="match status" value="1"/>
</dbReference>
<keyword evidence="2" id="KW-0808">Transferase</keyword>
<evidence type="ECO:0000256" key="3">
    <source>
        <dbReference type="SAM" id="MobiDB-lite"/>
    </source>
</evidence>
<dbReference type="NCBIfam" id="TIGR00055">
    <property type="entry name" value="uppS"/>
    <property type="match status" value="1"/>
</dbReference>
<dbReference type="InterPro" id="IPR001441">
    <property type="entry name" value="UPP_synth-like"/>
</dbReference>